<reference evidence="1" key="2">
    <citation type="journal article" date="2016" name="Mol. Ecol.">
        <title>Population genomics of the filarial nematode parasite Wuchereria bancrofti from mosquitoes.</title>
        <authorList>
            <person name="Small S.T."/>
            <person name="Reimer L.J."/>
            <person name="Tisch D.J."/>
            <person name="King C.L."/>
            <person name="Christensen B.M."/>
            <person name="Siba P.M."/>
            <person name="Kazura J.W."/>
            <person name="Serre D."/>
            <person name="Zimmerman P.A."/>
        </authorList>
    </citation>
    <scope>NUCLEOTIDE SEQUENCE</scope>
    <source>
        <strain evidence="1">pt0022</strain>
    </source>
</reference>
<proteinExistence type="predicted"/>
<evidence type="ECO:0000313" key="2">
    <source>
        <dbReference type="WBParaSite" id="mrna-Wban_07481"/>
    </source>
</evidence>
<reference evidence="2" key="3">
    <citation type="submission" date="2024-02" db="UniProtKB">
        <authorList>
            <consortium name="WormBaseParasite"/>
        </authorList>
    </citation>
    <scope>IDENTIFICATION</scope>
    <source>
        <strain evidence="2">pt0022</strain>
    </source>
</reference>
<protein>
    <submittedName>
        <fullName evidence="2">Uncharacterized protein</fullName>
    </submittedName>
</protein>
<dbReference type="Proteomes" id="UP000093561">
    <property type="component" value="Unassembled WGS sequence"/>
</dbReference>
<evidence type="ECO:0000313" key="1">
    <source>
        <dbReference type="Proteomes" id="UP000093561"/>
    </source>
</evidence>
<reference evidence="1" key="1">
    <citation type="submission" date="2015-03" db="EMBL/GenBank/DDBJ databases">
        <title>Wuchereria bancrofti Genome Sequencing Papua New Guinea Strain.</title>
        <authorList>
            <person name="Small S.T."/>
            <person name="Serre D."/>
            <person name="Zimmerman P.A."/>
        </authorList>
    </citation>
    <scope>NUCLEOTIDE SEQUENCE [LARGE SCALE GENOMIC DNA]</scope>
    <source>
        <strain evidence="1">pt0022</strain>
    </source>
</reference>
<name>A0AAF5PXQ4_WUCBA</name>
<dbReference type="AlphaFoldDB" id="A0AAF5PXQ4"/>
<sequence>MLSRDSSQAIRAERRAERLKSNNFLIRIELEFRIRIVNKPILTVNTFSLTVRLRQLWHGRSYVSASITRNLIRACKPLPHDNSICGGF</sequence>
<accession>A0AAF5PXQ4</accession>
<organism evidence="1 2">
    <name type="scientific">Wuchereria bancrofti</name>
    <dbReference type="NCBI Taxonomy" id="6293"/>
    <lineage>
        <taxon>Eukaryota</taxon>
        <taxon>Metazoa</taxon>
        <taxon>Ecdysozoa</taxon>
        <taxon>Nematoda</taxon>
        <taxon>Chromadorea</taxon>
        <taxon>Rhabditida</taxon>
        <taxon>Spirurina</taxon>
        <taxon>Spiruromorpha</taxon>
        <taxon>Filarioidea</taxon>
        <taxon>Onchocercidae</taxon>
        <taxon>Wuchereria</taxon>
    </lineage>
</organism>
<dbReference type="WBParaSite" id="mrna-Wban_07481">
    <property type="protein sequence ID" value="mrna-Wban_07481"/>
    <property type="gene ID" value="Wban_07481"/>
</dbReference>